<dbReference type="InterPro" id="IPR050291">
    <property type="entry name" value="CDF_Transporter"/>
</dbReference>
<dbReference type="SUPFAM" id="SSF161111">
    <property type="entry name" value="Cation efflux protein transmembrane domain-like"/>
    <property type="match status" value="1"/>
</dbReference>
<dbReference type="PANTHER" id="PTHR43840">
    <property type="entry name" value="MITOCHONDRIAL METAL TRANSPORTER 1-RELATED"/>
    <property type="match status" value="1"/>
</dbReference>
<feature type="transmembrane region" description="Helical" evidence="7">
    <location>
        <begin position="12"/>
        <end position="31"/>
    </location>
</feature>
<dbReference type="RefSeq" id="WP_385938952.1">
    <property type="nucleotide sequence ID" value="NZ_JBHSOZ010000003.1"/>
</dbReference>
<dbReference type="Gene3D" id="1.20.1510.10">
    <property type="entry name" value="Cation efflux protein transmembrane domain"/>
    <property type="match status" value="1"/>
</dbReference>
<evidence type="ECO:0000256" key="6">
    <source>
        <dbReference type="ARBA" id="ARBA00023136"/>
    </source>
</evidence>
<comment type="subcellular location">
    <subcellularLocation>
        <location evidence="1">Membrane</location>
        <topology evidence="1">Multi-pass membrane protein</topology>
    </subcellularLocation>
</comment>
<gene>
    <name evidence="9" type="ORF">ACFPU1_04195</name>
</gene>
<accession>A0ABW0YLB9</accession>
<keyword evidence="4 7" id="KW-0812">Transmembrane</keyword>
<evidence type="ECO:0000256" key="1">
    <source>
        <dbReference type="ARBA" id="ARBA00004141"/>
    </source>
</evidence>
<evidence type="ECO:0000313" key="9">
    <source>
        <dbReference type="EMBL" id="MFC5711968.1"/>
    </source>
</evidence>
<comment type="caution">
    <text evidence="9">The sequence shown here is derived from an EMBL/GenBank/DDBJ whole genome shotgun (WGS) entry which is preliminary data.</text>
</comment>
<dbReference type="NCBIfam" id="TIGR01297">
    <property type="entry name" value="CDF"/>
    <property type="match status" value="1"/>
</dbReference>
<keyword evidence="5 7" id="KW-1133">Transmembrane helix</keyword>
<evidence type="ECO:0000256" key="3">
    <source>
        <dbReference type="ARBA" id="ARBA00022448"/>
    </source>
</evidence>
<evidence type="ECO:0000256" key="2">
    <source>
        <dbReference type="ARBA" id="ARBA00008114"/>
    </source>
</evidence>
<name>A0ABW0YLB9_9BACI</name>
<feature type="transmembrane region" description="Helical" evidence="7">
    <location>
        <begin position="155"/>
        <end position="173"/>
    </location>
</feature>
<dbReference type="Pfam" id="PF01545">
    <property type="entry name" value="Cation_efflux"/>
    <property type="match status" value="1"/>
</dbReference>
<feature type="transmembrane region" description="Helical" evidence="7">
    <location>
        <begin position="113"/>
        <end position="134"/>
    </location>
</feature>
<sequence length="303" mass="34158">MHNYYALEKKLLKVSVYGAVMFAVTGIVLGYLISSQMIMFDGLYSLISVMLSLISLFAAHFIQKRDTKKFPFGKEMLEPLVIIIKYAVMLFLCLAALITAVDALLSGGRETNVGFALLYSVLSTIACCGIFVYLKKQKQGSGFIQAEANQWRMDTLLSAAVLIGFFIAALLSYTQFTLLTPYIDPLMVLISAGYFLKVPVVEITKALKEVLEMAPDQLIEKKCKAVIHSIQAHYQIEDSVLRMSKVGSKLFIEVDFILNEQSKVKTVAEQDLIREEINKRTNDLQYKKWLTVSFTNDRKWING</sequence>
<feature type="transmembrane region" description="Helical" evidence="7">
    <location>
        <begin position="83"/>
        <end position="101"/>
    </location>
</feature>
<comment type="similarity">
    <text evidence="2">Belongs to the cation diffusion facilitator (CDF) transporter (TC 2.A.4) family.</text>
</comment>
<keyword evidence="10" id="KW-1185">Reference proteome</keyword>
<protein>
    <submittedName>
        <fullName evidence="9">Cation diffusion facilitator family transporter</fullName>
    </submittedName>
</protein>
<feature type="transmembrane region" description="Helical" evidence="7">
    <location>
        <begin position="43"/>
        <end position="62"/>
    </location>
</feature>
<dbReference type="Proteomes" id="UP001596142">
    <property type="component" value="Unassembled WGS sequence"/>
</dbReference>
<organism evidence="9 10">
    <name type="scientific">Thalassorhabdus alkalitolerans</name>
    <dbReference type="NCBI Taxonomy" id="2282697"/>
    <lineage>
        <taxon>Bacteria</taxon>
        <taxon>Bacillati</taxon>
        <taxon>Bacillota</taxon>
        <taxon>Bacilli</taxon>
        <taxon>Bacillales</taxon>
        <taxon>Bacillaceae</taxon>
        <taxon>Thalassorhabdus</taxon>
    </lineage>
</organism>
<keyword evidence="6 7" id="KW-0472">Membrane</keyword>
<dbReference type="InterPro" id="IPR058533">
    <property type="entry name" value="Cation_efflux_TM"/>
</dbReference>
<keyword evidence="3" id="KW-0813">Transport</keyword>
<evidence type="ECO:0000256" key="4">
    <source>
        <dbReference type="ARBA" id="ARBA00022692"/>
    </source>
</evidence>
<dbReference type="InterPro" id="IPR002524">
    <property type="entry name" value="Cation_efflux"/>
</dbReference>
<evidence type="ECO:0000256" key="7">
    <source>
        <dbReference type="SAM" id="Phobius"/>
    </source>
</evidence>
<evidence type="ECO:0000256" key="5">
    <source>
        <dbReference type="ARBA" id="ARBA00022989"/>
    </source>
</evidence>
<feature type="domain" description="Cation efflux protein transmembrane" evidence="8">
    <location>
        <begin position="12"/>
        <end position="209"/>
    </location>
</feature>
<evidence type="ECO:0000259" key="8">
    <source>
        <dbReference type="Pfam" id="PF01545"/>
    </source>
</evidence>
<evidence type="ECO:0000313" key="10">
    <source>
        <dbReference type="Proteomes" id="UP001596142"/>
    </source>
</evidence>
<dbReference type="EMBL" id="JBHSOZ010000003">
    <property type="protein sequence ID" value="MFC5711968.1"/>
    <property type="molecule type" value="Genomic_DNA"/>
</dbReference>
<dbReference type="PANTHER" id="PTHR43840:SF15">
    <property type="entry name" value="MITOCHONDRIAL METAL TRANSPORTER 1-RELATED"/>
    <property type="match status" value="1"/>
</dbReference>
<reference evidence="10" key="1">
    <citation type="journal article" date="2019" name="Int. J. Syst. Evol. Microbiol.">
        <title>The Global Catalogue of Microorganisms (GCM) 10K type strain sequencing project: providing services to taxonomists for standard genome sequencing and annotation.</title>
        <authorList>
            <consortium name="The Broad Institute Genomics Platform"/>
            <consortium name="The Broad Institute Genome Sequencing Center for Infectious Disease"/>
            <person name="Wu L."/>
            <person name="Ma J."/>
        </authorList>
    </citation>
    <scope>NUCLEOTIDE SEQUENCE [LARGE SCALE GENOMIC DNA]</scope>
    <source>
        <strain evidence="10">CECT 7184</strain>
    </source>
</reference>
<dbReference type="InterPro" id="IPR027469">
    <property type="entry name" value="Cation_efflux_TMD_sf"/>
</dbReference>
<proteinExistence type="inferred from homology"/>